<dbReference type="Proteomes" id="UP001596270">
    <property type="component" value="Unassembled WGS sequence"/>
</dbReference>
<dbReference type="EMBL" id="JBHSRS010000005">
    <property type="protein sequence ID" value="MFC6280240.1"/>
    <property type="molecule type" value="Genomic_DNA"/>
</dbReference>
<dbReference type="RefSeq" id="WP_371434575.1">
    <property type="nucleotide sequence ID" value="NZ_JBHSRS010000005.1"/>
</dbReference>
<keyword evidence="2" id="KW-1185">Reference proteome</keyword>
<evidence type="ECO:0000313" key="1">
    <source>
        <dbReference type="EMBL" id="MFC6280240.1"/>
    </source>
</evidence>
<organism evidence="1 2">
    <name type="scientific">Polaromonas aquatica</name>
    <dbReference type="NCBI Taxonomy" id="332657"/>
    <lineage>
        <taxon>Bacteria</taxon>
        <taxon>Pseudomonadati</taxon>
        <taxon>Pseudomonadota</taxon>
        <taxon>Betaproteobacteria</taxon>
        <taxon>Burkholderiales</taxon>
        <taxon>Comamonadaceae</taxon>
        <taxon>Polaromonas</taxon>
    </lineage>
</organism>
<protein>
    <submittedName>
        <fullName evidence="1">Uncharacterized protein</fullName>
    </submittedName>
</protein>
<accession>A0ABW1TSH4</accession>
<name>A0ABW1TSH4_9BURK</name>
<sequence>MASAQYRIESMDPLLGTLLPPTDYKHVFADCSLAVAVAVKSVNDPTRQQVRVVHIPSGEVVFQTATTTPH</sequence>
<comment type="caution">
    <text evidence="1">The sequence shown here is derived from an EMBL/GenBank/DDBJ whole genome shotgun (WGS) entry which is preliminary data.</text>
</comment>
<reference evidence="2" key="1">
    <citation type="journal article" date="2019" name="Int. J. Syst. Evol. Microbiol.">
        <title>The Global Catalogue of Microorganisms (GCM) 10K type strain sequencing project: providing services to taxonomists for standard genome sequencing and annotation.</title>
        <authorList>
            <consortium name="The Broad Institute Genomics Platform"/>
            <consortium name="The Broad Institute Genome Sequencing Center for Infectious Disease"/>
            <person name="Wu L."/>
            <person name="Ma J."/>
        </authorList>
    </citation>
    <scope>NUCLEOTIDE SEQUENCE [LARGE SCALE GENOMIC DNA]</scope>
    <source>
        <strain evidence="2">CCUG 39402</strain>
    </source>
</reference>
<proteinExistence type="predicted"/>
<gene>
    <name evidence="1" type="ORF">ACFQND_03215</name>
</gene>
<evidence type="ECO:0000313" key="2">
    <source>
        <dbReference type="Proteomes" id="UP001596270"/>
    </source>
</evidence>